<evidence type="ECO:0000313" key="2">
    <source>
        <dbReference type="EMBL" id="CAL4064577.1"/>
    </source>
</evidence>
<name>A0AAV2PSJ5_MEGNR</name>
<dbReference type="AlphaFoldDB" id="A0AAV2PSJ5"/>
<accession>A0AAV2PSJ5</accession>
<dbReference type="Gene3D" id="4.10.280.10">
    <property type="entry name" value="Helix-loop-helix DNA-binding domain"/>
    <property type="match status" value="1"/>
</dbReference>
<dbReference type="InterPro" id="IPR011598">
    <property type="entry name" value="bHLH_dom"/>
</dbReference>
<dbReference type="InterPro" id="IPR036638">
    <property type="entry name" value="HLH_DNA-bd_sf"/>
</dbReference>
<dbReference type="Proteomes" id="UP001497623">
    <property type="component" value="Unassembled WGS sequence"/>
</dbReference>
<protein>
    <recommendedName>
        <fullName evidence="1">BHLH domain-containing protein</fullName>
    </recommendedName>
</protein>
<proteinExistence type="predicted"/>
<dbReference type="Pfam" id="PF00010">
    <property type="entry name" value="HLH"/>
    <property type="match status" value="1"/>
</dbReference>
<comment type="caution">
    <text evidence="2">The sequence shown here is derived from an EMBL/GenBank/DDBJ whole genome shotgun (WGS) entry which is preliminary data.</text>
</comment>
<evidence type="ECO:0000313" key="3">
    <source>
        <dbReference type="Proteomes" id="UP001497623"/>
    </source>
</evidence>
<dbReference type="GO" id="GO:0046983">
    <property type="term" value="F:protein dimerization activity"/>
    <property type="evidence" value="ECO:0007669"/>
    <property type="project" value="InterPro"/>
</dbReference>
<feature type="domain" description="BHLH" evidence="1">
    <location>
        <begin position="44"/>
        <end position="102"/>
    </location>
</feature>
<organism evidence="2 3">
    <name type="scientific">Meganyctiphanes norvegica</name>
    <name type="common">Northern krill</name>
    <name type="synonym">Thysanopoda norvegica</name>
    <dbReference type="NCBI Taxonomy" id="48144"/>
    <lineage>
        <taxon>Eukaryota</taxon>
        <taxon>Metazoa</taxon>
        <taxon>Ecdysozoa</taxon>
        <taxon>Arthropoda</taxon>
        <taxon>Crustacea</taxon>
        <taxon>Multicrustacea</taxon>
        <taxon>Malacostraca</taxon>
        <taxon>Eumalacostraca</taxon>
        <taxon>Eucarida</taxon>
        <taxon>Euphausiacea</taxon>
        <taxon>Euphausiidae</taxon>
        <taxon>Meganyctiphanes</taxon>
    </lineage>
</organism>
<gene>
    <name evidence="2" type="ORF">MNOR_LOCUS4160</name>
</gene>
<keyword evidence="3" id="KW-1185">Reference proteome</keyword>
<dbReference type="SUPFAM" id="SSF47459">
    <property type="entry name" value="HLH, helix-loop-helix DNA-binding domain"/>
    <property type="match status" value="1"/>
</dbReference>
<evidence type="ECO:0000259" key="1">
    <source>
        <dbReference type="PROSITE" id="PS50888"/>
    </source>
</evidence>
<feature type="non-terminal residue" evidence="2">
    <location>
        <position position="1"/>
    </location>
</feature>
<dbReference type="EMBL" id="CAXKWB010001510">
    <property type="protein sequence ID" value="CAL4064577.1"/>
    <property type="molecule type" value="Genomic_DNA"/>
</dbReference>
<reference evidence="2 3" key="1">
    <citation type="submission" date="2024-05" db="EMBL/GenBank/DDBJ databases">
        <authorList>
            <person name="Wallberg A."/>
        </authorList>
    </citation>
    <scope>NUCLEOTIDE SEQUENCE [LARGE SCALE GENOMIC DNA]</scope>
</reference>
<dbReference type="PROSITE" id="PS50888">
    <property type="entry name" value="BHLH"/>
    <property type="match status" value="1"/>
</dbReference>
<sequence length="128" mass="14283">LQLCESRSRGDVVLFSPAPTSYILTTMKAVARPAPPSMDMITSVRKGKVAKPRETEDCEISLYMEKLKHLVPSTDSSFKSQQSVKLGKLELIERVIDYIAQLQDVLEVNHQKDMDLLECQTSSITLAA</sequence>